<evidence type="ECO:0000256" key="5">
    <source>
        <dbReference type="ARBA" id="ARBA00048336"/>
    </source>
</evidence>
<reference evidence="9" key="1">
    <citation type="submission" date="2016-11" db="UniProtKB">
        <authorList>
            <consortium name="WormBaseParasite"/>
        </authorList>
    </citation>
    <scope>IDENTIFICATION</scope>
</reference>
<dbReference type="GO" id="GO:0004722">
    <property type="term" value="F:protein serine/threonine phosphatase activity"/>
    <property type="evidence" value="ECO:0007669"/>
    <property type="project" value="UniProtKB-EC"/>
</dbReference>
<dbReference type="PROSITE" id="PS50056">
    <property type="entry name" value="TYR_PHOSPHATASE_2"/>
    <property type="match status" value="1"/>
</dbReference>
<feature type="domain" description="Tyrosine specific protein phosphatases" evidence="7">
    <location>
        <begin position="86"/>
        <end position="143"/>
    </location>
</feature>
<feature type="domain" description="Tyrosine-protein phosphatase" evidence="6">
    <location>
        <begin position="18"/>
        <end position="165"/>
    </location>
</feature>
<evidence type="ECO:0000313" key="8">
    <source>
        <dbReference type="Proteomes" id="UP000095280"/>
    </source>
</evidence>
<comment type="catalytic activity">
    <reaction evidence="4">
        <text>O-phospho-L-seryl-[protein] + H2O = L-seryl-[protein] + phosphate</text>
        <dbReference type="Rhea" id="RHEA:20629"/>
        <dbReference type="Rhea" id="RHEA-COMP:9863"/>
        <dbReference type="Rhea" id="RHEA-COMP:11604"/>
        <dbReference type="ChEBI" id="CHEBI:15377"/>
        <dbReference type="ChEBI" id="CHEBI:29999"/>
        <dbReference type="ChEBI" id="CHEBI:43474"/>
        <dbReference type="ChEBI" id="CHEBI:83421"/>
        <dbReference type="EC" id="3.1.3.16"/>
    </reaction>
</comment>
<dbReference type="WBParaSite" id="maker-uti_cns_0046217-snap-gene-0.4-mRNA-1">
    <property type="protein sequence ID" value="maker-uti_cns_0046217-snap-gene-0.4-mRNA-1"/>
    <property type="gene ID" value="maker-uti_cns_0046217-snap-gene-0.4"/>
</dbReference>
<evidence type="ECO:0000313" key="9">
    <source>
        <dbReference type="WBParaSite" id="maker-uti_cns_0046217-snap-gene-0.4-mRNA-1"/>
    </source>
</evidence>
<dbReference type="PANTHER" id="PTHR45948">
    <property type="entry name" value="DUAL SPECIFICITY PROTEIN PHOSPHATASE DDB_G0269404-RELATED"/>
    <property type="match status" value="1"/>
</dbReference>
<dbReference type="PANTHER" id="PTHR45948:SF2">
    <property type="entry name" value="DUAL SPECIFICITY PROTEIN PHOSPHATASE"/>
    <property type="match status" value="1"/>
</dbReference>
<sequence length="201" mass="22661">PRIAPDSRSGGMALSSDRLSHIVEGLWLSGVEAVTNHSLLTSARISHLLGVVEPEFNYASYSRPFEFPIRTLRLDAEDSLRQDLTQHFTKAARFIHEARAANGQVLVHCLMGISRSVTIVCAYLIALTGLSVDDVIAAVKTRRILADPNPNFLRQLHRFGQSAQAGQLREQLLRDWPETQQMVERDRRELVSLLKLVKRRK</sequence>
<dbReference type="Gene3D" id="3.90.190.10">
    <property type="entry name" value="Protein tyrosine phosphatase superfamily"/>
    <property type="match status" value="1"/>
</dbReference>
<evidence type="ECO:0000256" key="4">
    <source>
        <dbReference type="ARBA" id="ARBA00047761"/>
    </source>
</evidence>
<evidence type="ECO:0000259" key="6">
    <source>
        <dbReference type="PROSITE" id="PS50054"/>
    </source>
</evidence>
<evidence type="ECO:0000256" key="1">
    <source>
        <dbReference type="ARBA" id="ARBA00008601"/>
    </source>
</evidence>
<proteinExistence type="inferred from homology"/>
<accession>A0A1I8J991</accession>
<dbReference type="GO" id="GO:0007165">
    <property type="term" value="P:signal transduction"/>
    <property type="evidence" value="ECO:0007669"/>
    <property type="project" value="TreeGrafter"/>
</dbReference>
<evidence type="ECO:0000256" key="3">
    <source>
        <dbReference type="ARBA" id="ARBA00022912"/>
    </source>
</evidence>
<dbReference type="Proteomes" id="UP000095280">
    <property type="component" value="Unplaced"/>
</dbReference>
<evidence type="ECO:0000256" key="2">
    <source>
        <dbReference type="ARBA" id="ARBA00022801"/>
    </source>
</evidence>
<comment type="catalytic activity">
    <reaction evidence="5">
        <text>O-phospho-L-threonyl-[protein] + H2O = L-threonyl-[protein] + phosphate</text>
        <dbReference type="Rhea" id="RHEA:47004"/>
        <dbReference type="Rhea" id="RHEA-COMP:11060"/>
        <dbReference type="Rhea" id="RHEA-COMP:11605"/>
        <dbReference type="ChEBI" id="CHEBI:15377"/>
        <dbReference type="ChEBI" id="CHEBI:30013"/>
        <dbReference type="ChEBI" id="CHEBI:43474"/>
        <dbReference type="ChEBI" id="CHEBI:61977"/>
        <dbReference type="EC" id="3.1.3.16"/>
    </reaction>
</comment>
<dbReference type="InterPro" id="IPR000340">
    <property type="entry name" value="Dual-sp_phosphatase_cat-dom"/>
</dbReference>
<dbReference type="InterPro" id="IPR020422">
    <property type="entry name" value="TYR_PHOSPHATASE_DUAL_dom"/>
</dbReference>
<keyword evidence="3" id="KW-0904">Protein phosphatase</keyword>
<dbReference type="GO" id="GO:0005829">
    <property type="term" value="C:cytosol"/>
    <property type="evidence" value="ECO:0007669"/>
    <property type="project" value="TreeGrafter"/>
</dbReference>
<dbReference type="AlphaFoldDB" id="A0A1I8J991"/>
<dbReference type="CDD" id="cd14498">
    <property type="entry name" value="DSP"/>
    <property type="match status" value="1"/>
</dbReference>
<name>A0A1I8J991_9PLAT</name>
<organism evidence="8 9">
    <name type="scientific">Macrostomum lignano</name>
    <dbReference type="NCBI Taxonomy" id="282301"/>
    <lineage>
        <taxon>Eukaryota</taxon>
        <taxon>Metazoa</taxon>
        <taxon>Spiralia</taxon>
        <taxon>Lophotrochozoa</taxon>
        <taxon>Platyhelminthes</taxon>
        <taxon>Rhabditophora</taxon>
        <taxon>Macrostomorpha</taxon>
        <taxon>Macrostomida</taxon>
        <taxon>Macrostomidae</taxon>
        <taxon>Macrostomum</taxon>
    </lineage>
</organism>
<dbReference type="GO" id="GO:0004725">
    <property type="term" value="F:protein tyrosine phosphatase activity"/>
    <property type="evidence" value="ECO:0007669"/>
    <property type="project" value="TreeGrafter"/>
</dbReference>
<protein>
    <submittedName>
        <fullName evidence="9">Protein-tyrosine-phosphatase</fullName>
    </submittedName>
</protein>
<keyword evidence="8" id="KW-1185">Reference proteome</keyword>
<dbReference type="SMART" id="SM00195">
    <property type="entry name" value="DSPc"/>
    <property type="match status" value="1"/>
</dbReference>
<dbReference type="SUPFAM" id="SSF52799">
    <property type="entry name" value="(Phosphotyrosine protein) phosphatases II"/>
    <property type="match status" value="1"/>
</dbReference>
<comment type="similarity">
    <text evidence="1">Belongs to the protein-tyrosine phosphatase family. Non-receptor class dual specificity subfamily.</text>
</comment>
<dbReference type="PROSITE" id="PS50054">
    <property type="entry name" value="TYR_PHOSPHATASE_DUAL"/>
    <property type="match status" value="1"/>
</dbReference>
<dbReference type="InterPro" id="IPR000387">
    <property type="entry name" value="Tyr_Pase_dom"/>
</dbReference>
<dbReference type="InterPro" id="IPR029021">
    <property type="entry name" value="Prot-tyrosine_phosphatase-like"/>
</dbReference>
<keyword evidence="2" id="KW-0378">Hydrolase</keyword>
<evidence type="ECO:0000259" key="7">
    <source>
        <dbReference type="PROSITE" id="PS50056"/>
    </source>
</evidence>
<dbReference type="Pfam" id="PF00782">
    <property type="entry name" value="DSPc"/>
    <property type="match status" value="1"/>
</dbReference>